<dbReference type="InterPro" id="IPR008144">
    <property type="entry name" value="Guanylate_kin-like_dom"/>
</dbReference>
<comment type="function">
    <text evidence="9">Essential for recycling GMP and indirectly, cGMP.</text>
</comment>
<dbReference type="Pfam" id="PF00625">
    <property type="entry name" value="Guanylate_kin"/>
    <property type="match status" value="1"/>
</dbReference>
<organism evidence="11 12">
    <name type="scientific">Amphritea atlantica</name>
    <dbReference type="NCBI Taxonomy" id="355243"/>
    <lineage>
        <taxon>Bacteria</taxon>
        <taxon>Pseudomonadati</taxon>
        <taxon>Pseudomonadota</taxon>
        <taxon>Gammaproteobacteria</taxon>
        <taxon>Oceanospirillales</taxon>
        <taxon>Oceanospirillaceae</taxon>
        <taxon>Amphritea</taxon>
    </lineage>
</organism>
<feature type="domain" description="Guanylate kinase-like" evidence="10">
    <location>
        <begin position="5"/>
        <end position="183"/>
    </location>
</feature>
<evidence type="ECO:0000256" key="8">
    <source>
        <dbReference type="ARBA" id="ARBA00030128"/>
    </source>
</evidence>
<evidence type="ECO:0000256" key="2">
    <source>
        <dbReference type="ARBA" id="ARBA00012961"/>
    </source>
</evidence>
<gene>
    <name evidence="9 11" type="primary">gmk</name>
    <name evidence="11" type="ORF">KDX31_19715</name>
</gene>
<evidence type="ECO:0000256" key="6">
    <source>
        <dbReference type="ARBA" id="ARBA00022777"/>
    </source>
</evidence>
<protein>
    <recommendedName>
        <fullName evidence="3 9">Guanylate kinase</fullName>
        <ecNumber evidence="2 9">2.7.4.8</ecNumber>
    </recommendedName>
    <alternativeName>
        <fullName evidence="8 9">GMP kinase</fullName>
    </alternativeName>
</protein>
<evidence type="ECO:0000256" key="7">
    <source>
        <dbReference type="ARBA" id="ARBA00022840"/>
    </source>
</evidence>
<dbReference type="InterPro" id="IPR008145">
    <property type="entry name" value="GK/Ca_channel_bsu"/>
</dbReference>
<dbReference type="InterPro" id="IPR017665">
    <property type="entry name" value="Guanylate_kinase"/>
</dbReference>
<dbReference type="InterPro" id="IPR020590">
    <property type="entry name" value="Guanylate_kinase_CS"/>
</dbReference>
<dbReference type="SMART" id="SM00072">
    <property type="entry name" value="GuKc"/>
    <property type="match status" value="1"/>
</dbReference>
<dbReference type="Proteomes" id="UP001059950">
    <property type="component" value="Plasmid unnamed"/>
</dbReference>
<keyword evidence="5 9" id="KW-0547">Nucleotide-binding</keyword>
<evidence type="ECO:0000256" key="9">
    <source>
        <dbReference type="HAMAP-Rule" id="MF_00328"/>
    </source>
</evidence>
<comment type="subcellular location">
    <subcellularLocation>
        <location evidence="9">Cytoplasm</location>
    </subcellularLocation>
</comment>
<keyword evidence="7 9" id="KW-0067">ATP-binding</keyword>
<dbReference type="InterPro" id="IPR027417">
    <property type="entry name" value="P-loop_NTPase"/>
</dbReference>
<dbReference type="PANTHER" id="PTHR23117:SF13">
    <property type="entry name" value="GUANYLATE KINASE"/>
    <property type="match status" value="1"/>
</dbReference>
<dbReference type="PROSITE" id="PS50052">
    <property type="entry name" value="GUANYLATE_KINASE_2"/>
    <property type="match status" value="1"/>
</dbReference>
<keyword evidence="12" id="KW-1185">Reference proteome</keyword>
<evidence type="ECO:0000313" key="11">
    <source>
        <dbReference type="EMBL" id="UTW05625.1"/>
    </source>
</evidence>
<dbReference type="SUPFAM" id="SSF52540">
    <property type="entry name" value="P-loop containing nucleoside triphosphate hydrolases"/>
    <property type="match status" value="1"/>
</dbReference>
<evidence type="ECO:0000313" key="12">
    <source>
        <dbReference type="Proteomes" id="UP001059950"/>
    </source>
</evidence>
<keyword evidence="11" id="KW-0614">Plasmid</keyword>
<evidence type="ECO:0000259" key="10">
    <source>
        <dbReference type="PROSITE" id="PS50052"/>
    </source>
</evidence>
<geneLocation type="plasmid" evidence="11 12">
    <name>unnamed</name>
</geneLocation>
<evidence type="ECO:0000256" key="3">
    <source>
        <dbReference type="ARBA" id="ARBA00016296"/>
    </source>
</evidence>
<dbReference type="EMBL" id="CP073345">
    <property type="protein sequence ID" value="UTW05625.1"/>
    <property type="molecule type" value="Genomic_DNA"/>
</dbReference>
<comment type="similarity">
    <text evidence="1 9">Belongs to the guanylate kinase family.</text>
</comment>
<dbReference type="NCBIfam" id="TIGR03263">
    <property type="entry name" value="guanyl_kin"/>
    <property type="match status" value="1"/>
</dbReference>
<name>A0ABY5H036_9GAMM</name>
<keyword evidence="6 9" id="KW-0418">Kinase</keyword>
<dbReference type="PROSITE" id="PS00856">
    <property type="entry name" value="GUANYLATE_KINASE_1"/>
    <property type="match status" value="1"/>
</dbReference>
<dbReference type="HAMAP" id="MF_00328">
    <property type="entry name" value="Guanylate_kinase"/>
    <property type="match status" value="1"/>
</dbReference>
<keyword evidence="9" id="KW-0963">Cytoplasm</keyword>
<accession>A0ABY5H036</accession>
<evidence type="ECO:0000256" key="1">
    <source>
        <dbReference type="ARBA" id="ARBA00005790"/>
    </source>
</evidence>
<sequence>MQQLGTLYVISAPSGAGKTSLVKALLNQDQRVCVSVSHTTRDMRPGETDGKDYNFVSMADFNAMIERKHFLEYAEVFTNKYGTSRLWVEEQLQQGRDVILEIDWQGAQQIRKQMPECVSLFILPPSITELRQRLTGRGTDSEETISHRMSEALNEMRHYGEYQYLVINDDFDTALQELQAVFTARRLELTRQQQKYSTMLTELLSE</sequence>
<proteinExistence type="inferred from homology"/>
<dbReference type="PANTHER" id="PTHR23117">
    <property type="entry name" value="GUANYLATE KINASE-RELATED"/>
    <property type="match status" value="1"/>
</dbReference>
<dbReference type="Gene3D" id="3.40.50.300">
    <property type="entry name" value="P-loop containing nucleotide triphosphate hydrolases"/>
    <property type="match status" value="1"/>
</dbReference>
<evidence type="ECO:0000256" key="4">
    <source>
        <dbReference type="ARBA" id="ARBA00022679"/>
    </source>
</evidence>
<dbReference type="Gene3D" id="3.30.63.10">
    <property type="entry name" value="Guanylate Kinase phosphate binding domain"/>
    <property type="match status" value="1"/>
</dbReference>
<reference evidence="11" key="1">
    <citation type="submission" date="2021-04" db="EMBL/GenBank/DDBJ databases">
        <title>Oceanospirillales bacteria with DddD are important DMSP degraders in coastal seawater.</title>
        <authorList>
            <person name="Liu J."/>
        </authorList>
    </citation>
    <scope>NUCLEOTIDE SEQUENCE</scope>
    <source>
        <strain evidence="11">GY6</strain>
        <plasmid evidence="11">unnamed</plasmid>
    </source>
</reference>
<dbReference type="CDD" id="cd00071">
    <property type="entry name" value="GMPK"/>
    <property type="match status" value="1"/>
</dbReference>
<comment type="catalytic activity">
    <reaction evidence="9">
        <text>GMP + ATP = GDP + ADP</text>
        <dbReference type="Rhea" id="RHEA:20780"/>
        <dbReference type="ChEBI" id="CHEBI:30616"/>
        <dbReference type="ChEBI" id="CHEBI:58115"/>
        <dbReference type="ChEBI" id="CHEBI:58189"/>
        <dbReference type="ChEBI" id="CHEBI:456216"/>
        <dbReference type="EC" id="2.7.4.8"/>
    </reaction>
</comment>
<feature type="binding site" evidence="9">
    <location>
        <begin position="12"/>
        <end position="19"/>
    </location>
    <ligand>
        <name>ATP</name>
        <dbReference type="ChEBI" id="CHEBI:30616"/>
    </ligand>
</feature>
<dbReference type="EC" id="2.7.4.8" evidence="2 9"/>
<evidence type="ECO:0000256" key="5">
    <source>
        <dbReference type="ARBA" id="ARBA00022741"/>
    </source>
</evidence>
<dbReference type="GO" id="GO:0004385">
    <property type="term" value="F:GMP kinase activity"/>
    <property type="evidence" value="ECO:0007669"/>
    <property type="project" value="UniProtKB-EC"/>
</dbReference>
<keyword evidence="4 9" id="KW-0808">Transferase</keyword>